<dbReference type="AlphaFoldDB" id="A0A7M1SW09"/>
<dbReference type="GO" id="GO:0003677">
    <property type="term" value="F:DNA binding"/>
    <property type="evidence" value="ECO:0007669"/>
    <property type="project" value="UniProtKB-KW"/>
</dbReference>
<dbReference type="GO" id="GO:0033202">
    <property type="term" value="C:DNA helicase complex"/>
    <property type="evidence" value="ECO:0007669"/>
    <property type="project" value="TreeGrafter"/>
</dbReference>
<gene>
    <name evidence="19" type="ORF">IM660_05775</name>
</gene>
<evidence type="ECO:0000313" key="19">
    <source>
        <dbReference type="EMBL" id="QOR71776.1"/>
    </source>
</evidence>
<dbReference type="Pfam" id="PF00580">
    <property type="entry name" value="UvrD-helicase"/>
    <property type="match status" value="1"/>
</dbReference>
<evidence type="ECO:0000256" key="12">
    <source>
        <dbReference type="ARBA" id="ARBA00034617"/>
    </source>
</evidence>
<dbReference type="Gene3D" id="3.90.320.10">
    <property type="match status" value="1"/>
</dbReference>
<keyword evidence="6 15" id="KW-0347">Helicase</keyword>
<comment type="catalytic activity">
    <reaction evidence="14">
        <text>ATP + H2O = ADP + phosphate + H(+)</text>
        <dbReference type="Rhea" id="RHEA:13065"/>
        <dbReference type="ChEBI" id="CHEBI:15377"/>
        <dbReference type="ChEBI" id="CHEBI:15378"/>
        <dbReference type="ChEBI" id="CHEBI:30616"/>
        <dbReference type="ChEBI" id="CHEBI:43474"/>
        <dbReference type="ChEBI" id="CHEBI:456216"/>
        <dbReference type="EC" id="5.6.2.4"/>
    </reaction>
</comment>
<evidence type="ECO:0000256" key="15">
    <source>
        <dbReference type="PROSITE-ProRule" id="PRU00560"/>
    </source>
</evidence>
<keyword evidence="7" id="KW-0269">Exonuclease</keyword>
<dbReference type="PROSITE" id="PS51198">
    <property type="entry name" value="UVRD_HELICASE_ATP_BIND"/>
    <property type="match status" value="1"/>
</dbReference>
<keyword evidence="11" id="KW-0413">Isomerase</keyword>
<evidence type="ECO:0000259" key="17">
    <source>
        <dbReference type="PROSITE" id="PS51198"/>
    </source>
</evidence>
<organism evidence="19 20">
    <name type="scientific">Ruania alkalisoli</name>
    <dbReference type="NCBI Taxonomy" id="2779775"/>
    <lineage>
        <taxon>Bacteria</taxon>
        <taxon>Bacillati</taxon>
        <taxon>Actinomycetota</taxon>
        <taxon>Actinomycetes</taxon>
        <taxon>Micrococcales</taxon>
        <taxon>Ruaniaceae</taxon>
        <taxon>Ruania</taxon>
    </lineage>
</organism>
<dbReference type="InterPro" id="IPR011604">
    <property type="entry name" value="PDDEXK-like_dom_sf"/>
</dbReference>
<dbReference type="Proteomes" id="UP000593758">
    <property type="component" value="Chromosome"/>
</dbReference>
<evidence type="ECO:0000256" key="14">
    <source>
        <dbReference type="ARBA" id="ARBA00048988"/>
    </source>
</evidence>
<dbReference type="GO" id="GO:0005524">
    <property type="term" value="F:ATP binding"/>
    <property type="evidence" value="ECO:0007669"/>
    <property type="project" value="UniProtKB-UniRule"/>
</dbReference>
<keyword evidence="5 15" id="KW-0378">Hydrolase</keyword>
<evidence type="ECO:0000256" key="4">
    <source>
        <dbReference type="ARBA" id="ARBA00022763"/>
    </source>
</evidence>
<comment type="similarity">
    <text evidence="1">Belongs to the helicase family. UvrD subfamily.</text>
</comment>
<feature type="compositionally biased region" description="Polar residues" evidence="16">
    <location>
        <begin position="827"/>
        <end position="836"/>
    </location>
</feature>
<feature type="domain" description="UvrD-like helicase C-terminal" evidence="18">
    <location>
        <begin position="319"/>
        <end position="634"/>
    </location>
</feature>
<dbReference type="Gene3D" id="3.40.50.300">
    <property type="entry name" value="P-loop containing nucleotide triphosphate hydrolases"/>
    <property type="match status" value="2"/>
</dbReference>
<evidence type="ECO:0000259" key="18">
    <source>
        <dbReference type="PROSITE" id="PS51217"/>
    </source>
</evidence>
<dbReference type="SUPFAM" id="SSF52540">
    <property type="entry name" value="P-loop containing nucleoside triphosphate hydrolases"/>
    <property type="match status" value="1"/>
</dbReference>
<feature type="domain" description="UvrD-like helicase ATP-binding" evidence="17">
    <location>
        <begin position="11"/>
        <end position="318"/>
    </location>
</feature>
<dbReference type="InterPro" id="IPR027417">
    <property type="entry name" value="P-loop_NTPase"/>
</dbReference>
<dbReference type="InterPro" id="IPR013986">
    <property type="entry name" value="DExx_box_DNA_helicase_dom_sf"/>
</dbReference>
<dbReference type="Gene3D" id="1.10.486.10">
    <property type="entry name" value="PCRA, domain 4"/>
    <property type="match status" value="1"/>
</dbReference>
<keyword evidence="9" id="KW-0238">DNA-binding</keyword>
<evidence type="ECO:0000256" key="2">
    <source>
        <dbReference type="ARBA" id="ARBA00022722"/>
    </source>
</evidence>
<evidence type="ECO:0000256" key="7">
    <source>
        <dbReference type="ARBA" id="ARBA00022839"/>
    </source>
</evidence>
<evidence type="ECO:0000256" key="16">
    <source>
        <dbReference type="SAM" id="MobiDB-lite"/>
    </source>
</evidence>
<keyword evidence="2" id="KW-0540">Nuclease</keyword>
<keyword evidence="4" id="KW-0227">DNA damage</keyword>
<dbReference type="KEGG" id="halt:IM660_05775"/>
<evidence type="ECO:0000256" key="9">
    <source>
        <dbReference type="ARBA" id="ARBA00023125"/>
    </source>
</evidence>
<evidence type="ECO:0000256" key="5">
    <source>
        <dbReference type="ARBA" id="ARBA00022801"/>
    </source>
</evidence>
<dbReference type="GO" id="GO:0043138">
    <property type="term" value="F:3'-5' DNA helicase activity"/>
    <property type="evidence" value="ECO:0007669"/>
    <property type="project" value="UniProtKB-EC"/>
</dbReference>
<comment type="catalytic activity">
    <reaction evidence="12">
        <text>Couples ATP hydrolysis with the unwinding of duplex DNA by translocating in the 3'-5' direction.</text>
        <dbReference type="EC" id="5.6.2.4"/>
    </reaction>
</comment>
<dbReference type="Pfam" id="PF12705">
    <property type="entry name" value="PDDEXK_1"/>
    <property type="match status" value="1"/>
</dbReference>
<feature type="region of interest" description="Disordered" evidence="16">
    <location>
        <begin position="1013"/>
        <end position="1034"/>
    </location>
</feature>
<dbReference type="EC" id="5.6.2.4" evidence="13"/>
<dbReference type="RefSeq" id="WP_193498430.1">
    <property type="nucleotide sequence ID" value="NZ_CP063169.1"/>
</dbReference>
<dbReference type="EMBL" id="CP063169">
    <property type="protein sequence ID" value="QOR71776.1"/>
    <property type="molecule type" value="Genomic_DNA"/>
</dbReference>
<evidence type="ECO:0000256" key="6">
    <source>
        <dbReference type="ARBA" id="ARBA00022806"/>
    </source>
</evidence>
<dbReference type="InterPro" id="IPR014016">
    <property type="entry name" value="UvrD-like_ATP-bd"/>
</dbReference>
<evidence type="ECO:0000313" key="20">
    <source>
        <dbReference type="Proteomes" id="UP000593758"/>
    </source>
</evidence>
<dbReference type="InterPro" id="IPR000212">
    <property type="entry name" value="DNA_helicase_UvrD/REP"/>
</dbReference>
<evidence type="ECO:0000256" key="1">
    <source>
        <dbReference type="ARBA" id="ARBA00009922"/>
    </source>
</evidence>
<keyword evidence="3 15" id="KW-0547">Nucleotide-binding</keyword>
<dbReference type="PANTHER" id="PTHR11070">
    <property type="entry name" value="UVRD / RECB / PCRA DNA HELICASE FAMILY MEMBER"/>
    <property type="match status" value="1"/>
</dbReference>
<accession>A0A7M1SW09</accession>
<dbReference type="InterPro" id="IPR038726">
    <property type="entry name" value="PDDEXK_AddAB-type"/>
</dbReference>
<dbReference type="GO" id="GO:0000725">
    <property type="term" value="P:recombinational repair"/>
    <property type="evidence" value="ECO:0007669"/>
    <property type="project" value="TreeGrafter"/>
</dbReference>
<evidence type="ECO:0000256" key="10">
    <source>
        <dbReference type="ARBA" id="ARBA00023204"/>
    </source>
</evidence>
<dbReference type="GO" id="GO:0005829">
    <property type="term" value="C:cytosol"/>
    <property type="evidence" value="ECO:0007669"/>
    <property type="project" value="TreeGrafter"/>
</dbReference>
<evidence type="ECO:0000256" key="11">
    <source>
        <dbReference type="ARBA" id="ARBA00023235"/>
    </source>
</evidence>
<reference evidence="19 20" key="1">
    <citation type="submission" date="2020-10" db="EMBL/GenBank/DDBJ databases">
        <title>Haloactinobacterium sp. RN3S43, a bacterium isolated from saline soil.</title>
        <authorList>
            <person name="Sun J.-Q."/>
        </authorList>
    </citation>
    <scope>NUCLEOTIDE SEQUENCE [LARGE SCALE GENOMIC DNA]</scope>
    <source>
        <strain evidence="19 20">RN3S43</strain>
    </source>
</reference>
<keyword evidence="8 15" id="KW-0067">ATP-binding</keyword>
<keyword evidence="10" id="KW-0234">DNA repair</keyword>
<evidence type="ECO:0000256" key="3">
    <source>
        <dbReference type="ARBA" id="ARBA00022741"/>
    </source>
</evidence>
<dbReference type="InterPro" id="IPR014017">
    <property type="entry name" value="DNA_helicase_UvrD-like_C"/>
</dbReference>
<dbReference type="Gene3D" id="1.10.10.160">
    <property type="match status" value="1"/>
</dbReference>
<dbReference type="PANTHER" id="PTHR11070:SF59">
    <property type="entry name" value="DNA 3'-5' HELICASE"/>
    <property type="match status" value="1"/>
</dbReference>
<sequence>MPSTTAFVTRLSDAAEAARQAIRAGGHHVVHGAPGSGKSTTAALTLTDWVTEGRGEAVLLVPTRRRAAQVRDEIASRLQRTTGSVLVRTPASLAFAILRLRASHLGEPPPTLVTGPEQDQILADLLAGHAVGDGAPIDWPASIGAETLGLRAFRHELRDLLMRAAEAGLDGDGLAAWGEHYGRPEWRAAGQLLTEYTQVLTLGQTTPDRGARYDAATIVDEAVIALRTWAQAVPEAPRPRWSLVLHDDYQDATLATARLLDTFAEDGSQIAVLGDPDLAVQQFRGGVPALLHTATLPPGQDGAWGAQAHVLDQVWRHPAPIRNALITLTEPLPVMGETRRRRAPAEDGPARVGAVLVASEAQQVAYIARHLREKHVHDGVPWSQMAVIVRSGSLVGAVRRGLRTAGVPLAMATADRPLREEPAVRPLLVALRCAIAAEVAPQDAAALLTSPLGGLDAVGVRALRRALRHQERSDGGGRLSEDLLSDLFSPVVQPDGGSEVAVESADPVSALPERLARGVRSVLRVLTAGAEELARDGATVETVLWEIWDATGLASAWQRRALAGGSGGDRADTDLDAVMALFRAAEQFVDRSTLASPAKFLEHLAAQDFPADTLAAHGDAGDAVAVHTPAGAAGGEWDVVVVAGVQDDTWPDLRIRDTLLGAAQLADIATERHVATTDRAGRAEVDAFRRARREVYEGELRTFVSACSRARRDLLVTAVLDTDARPSVFVETLLPDDEELPAVTPVAAPLDLRGLVGRLRGELRPALAGAGDAGHDVPSGDVLGRDVSSGDVLSDVGADRRVRAAAALLSHLAEHHVHGADPGQWPTFRSPSTTSPLWEEGEPVTVSPSTLEDVTTCPLRWALTRHGGRPGDSAAQGLGNLVHEIAAQHPRGSEPELLAALAERWHELDLGDGWVARRERERGEDIMRKLAQYIAERADRPVAAEVEFSVDLDDGGVRLRGRVDRVEHTSTGLRIVDLKTGKTPVSKPEAERHPQLGSYQVAVQHGAFAALAAESSPGASEPGADEGGVDSEGASDGAALVYLGAGTKKVSQREQRPLAEDPEPGWAEETVLSGAAAMAAATFEARPNPRCRICPVRTSCPAQQNGGRLQL</sequence>
<proteinExistence type="inferred from homology"/>
<evidence type="ECO:0000256" key="13">
    <source>
        <dbReference type="ARBA" id="ARBA00034808"/>
    </source>
</evidence>
<evidence type="ECO:0000256" key="8">
    <source>
        <dbReference type="ARBA" id="ARBA00022840"/>
    </source>
</evidence>
<protein>
    <recommendedName>
        <fullName evidence="13">DNA 3'-5' helicase</fullName>
        <ecNumber evidence="13">5.6.2.4</ecNumber>
    </recommendedName>
</protein>
<keyword evidence="20" id="KW-1185">Reference proteome</keyword>
<dbReference type="PROSITE" id="PS51217">
    <property type="entry name" value="UVRD_HELICASE_CTER"/>
    <property type="match status" value="1"/>
</dbReference>
<feature type="binding site" evidence="15">
    <location>
        <begin position="32"/>
        <end position="39"/>
    </location>
    <ligand>
        <name>ATP</name>
        <dbReference type="ChEBI" id="CHEBI:30616"/>
    </ligand>
</feature>
<dbReference type="GO" id="GO:0004527">
    <property type="term" value="F:exonuclease activity"/>
    <property type="evidence" value="ECO:0007669"/>
    <property type="project" value="UniProtKB-KW"/>
</dbReference>
<name>A0A7M1SW09_9MICO</name>
<feature type="region of interest" description="Disordered" evidence="16">
    <location>
        <begin position="819"/>
        <end position="851"/>
    </location>
</feature>